<dbReference type="Proteomes" id="UP000245410">
    <property type="component" value="Unassembled WGS sequence"/>
</dbReference>
<evidence type="ECO:0000313" key="2">
    <source>
        <dbReference type="Proteomes" id="UP000245410"/>
    </source>
</evidence>
<organism evidence="1 2">
    <name type="scientific">Micromonospora acroterricola</name>
    <dbReference type="NCBI Taxonomy" id="2202421"/>
    <lineage>
        <taxon>Bacteria</taxon>
        <taxon>Bacillati</taxon>
        <taxon>Actinomycetota</taxon>
        <taxon>Actinomycetes</taxon>
        <taxon>Micromonosporales</taxon>
        <taxon>Micromonosporaceae</taxon>
        <taxon>Micromonospora</taxon>
    </lineage>
</organism>
<dbReference type="EMBL" id="QGKR01000186">
    <property type="protein sequence ID" value="PWR08974.1"/>
    <property type="molecule type" value="Genomic_DNA"/>
</dbReference>
<dbReference type="RefSeq" id="WP_109817734.1">
    <property type="nucleotide sequence ID" value="NZ_QGKR01000186.1"/>
</dbReference>
<dbReference type="AlphaFoldDB" id="A0A317D355"/>
<evidence type="ECO:0000313" key="1">
    <source>
        <dbReference type="EMBL" id="PWR08974.1"/>
    </source>
</evidence>
<accession>A0A317D355</accession>
<protein>
    <recommendedName>
        <fullName evidence="3">BON domain-containing protein</fullName>
    </recommendedName>
</protein>
<reference evidence="1 2" key="1">
    <citation type="submission" date="2018-05" db="EMBL/GenBank/DDBJ databases">
        <title>Micromonospora atacamensis sp. nov., a novel actinobacteria isolated from high altitude Atacama Desert soil.</title>
        <authorList>
            <person name="Carro L."/>
            <person name="Golinska P."/>
            <person name="Klenk H.-P."/>
            <person name="Goodfellow M."/>
        </authorList>
    </citation>
    <scope>NUCLEOTIDE SEQUENCE [LARGE SCALE GENOMIC DNA]</scope>
    <source>
        <strain evidence="1 2">5R2A7</strain>
    </source>
</reference>
<gene>
    <name evidence="1" type="ORF">DKT68_13340</name>
</gene>
<name>A0A317D355_9ACTN</name>
<dbReference type="OrthoDB" id="3629459at2"/>
<keyword evidence="2" id="KW-1185">Reference proteome</keyword>
<comment type="caution">
    <text evidence="1">The sequence shown here is derived from an EMBL/GenBank/DDBJ whole genome shotgun (WGS) entry which is preliminary data.</text>
</comment>
<sequence length="61" mass="6907">MFTADEDVERRAKYIQDSLRSMPILGTEYHYRADQGRVLVRVSGKVKPTQAKKIEAAVLGL</sequence>
<proteinExistence type="predicted"/>
<evidence type="ECO:0008006" key="3">
    <source>
        <dbReference type="Google" id="ProtNLM"/>
    </source>
</evidence>